<feature type="active site" evidence="6">
    <location>
        <position position="496"/>
    </location>
</feature>
<evidence type="ECO:0000256" key="2">
    <source>
        <dbReference type="ARBA" id="ARBA00004922"/>
    </source>
</evidence>
<keyword evidence="7" id="KW-0479">Metal-binding</keyword>
<dbReference type="GO" id="GO:0005509">
    <property type="term" value="F:calcium ion binding"/>
    <property type="evidence" value="ECO:0007669"/>
    <property type="project" value="InterPro"/>
</dbReference>
<keyword evidence="5 8" id="KW-1015">Disulfide bond</keyword>
<keyword evidence="4 9" id="KW-0378">Hydrolase</keyword>
<evidence type="ECO:0000256" key="6">
    <source>
        <dbReference type="PIRSR" id="PIRSR601382-1"/>
    </source>
</evidence>
<name>A0A553IFN8_9PEZI</name>
<dbReference type="Pfam" id="PF01532">
    <property type="entry name" value="Glyco_hydro_47"/>
    <property type="match status" value="1"/>
</dbReference>
<keyword evidence="9" id="KW-0326">Glycosidase</keyword>
<dbReference type="Proteomes" id="UP000319160">
    <property type="component" value="Unassembled WGS sequence"/>
</dbReference>
<comment type="cofactor">
    <cofactor evidence="1 7">
        <name>Ca(2+)</name>
        <dbReference type="ChEBI" id="CHEBI:29108"/>
    </cofactor>
</comment>
<accession>A0A553IFN8</accession>
<organism evidence="10 11">
    <name type="scientific">Xylaria flabelliformis</name>
    <dbReference type="NCBI Taxonomy" id="2512241"/>
    <lineage>
        <taxon>Eukaryota</taxon>
        <taxon>Fungi</taxon>
        <taxon>Dikarya</taxon>
        <taxon>Ascomycota</taxon>
        <taxon>Pezizomycotina</taxon>
        <taxon>Sordariomycetes</taxon>
        <taxon>Xylariomycetidae</taxon>
        <taxon>Xylariales</taxon>
        <taxon>Xylariaceae</taxon>
        <taxon>Xylaria</taxon>
    </lineage>
</organism>
<dbReference type="GO" id="GO:0004571">
    <property type="term" value="F:mannosyl-oligosaccharide 1,2-alpha-mannosidase activity"/>
    <property type="evidence" value="ECO:0007669"/>
    <property type="project" value="InterPro"/>
</dbReference>
<comment type="caution">
    <text evidence="10">The sequence shown here is derived from an EMBL/GenBank/DDBJ whole genome shotgun (WGS) entry which is preliminary data.</text>
</comment>
<dbReference type="STRING" id="2512241.A0A553IFN8"/>
<evidence type="ECO:0000256" key="8">
    <source>
        <dbReference type="PIRSR" id="PIRSR601382-3"/>
    </source>
</evidence>
<keyword evidence="11" id="KW-1185">Reference proteome</keyword>
<dbReference type="GO" id="GO:0005975">
    <property type="term" value="P:carbohydrate metabolic process"/>
    <property type="evidence" value="ECO:0007669"/>
    <property type="project" value="InterPro"/>
</dbReference>
<gene>
    <name evidence="10" type="ORF">FHL15_000357</name>
</gene>
<sequence>MATVRRKHTVIAGLIATLALFYLWTINDAVSLQSQGWSAEELYYIEAPDYFWTILPFNYPPDSGRQFPETNSKELPKVQFSFPKETTAARNVREERQRAVKQAFSRCWSAYKQYAWLSDELTPVSGGHKNPFGGWAATLVDSLDTLWIMGWRGPELDEVVSAAATIDFTSTEMHEINVFETNIRYLGGFLAAFDLSRDVRLLRKAVEVGEMLYHAFDTPNHMPVTRWDVHAAMRGERQVAGTLLIAEIGSLSMEFTRLSQLTGNSKWFDAIQRIMHELAAQQSSTAIPGLWPLTIDAGKMVFNSGSTFTLGAMADSVYEYLPKMSALTGGQLEVYQTMYEKAIETVANHILFRPMTPTDEDILIAGQIHMKDQDGLVVAELEPQGQHLVCFLGGLVALASKLFRRPDDMAVATKLVEGCIWTYKAFPHGVMPETFTMKPCATKDNCTWDDAYWRQEVKTRVGGNNKDARIDEIISQERLPRGFTSVPDRRYILRPEAIESLFVLHRTTGRQDLVESAWDMFQAINRSTSTQLTNSAVWDVTLPLDQAPQFSDSMESFWMGETLKYFYLIFSEPSLINMDEFVFNTEAHPFRRPVR</sequence>
<dbReference type="GO" id="GO:0005783">
    <property type="term" value="C:endoplasmic reticulum"/>
    <property type="evidence" value="ECO:0007669"/>
    <property type="project" value="TreeGrafter"/>
</dbReference>
<feature type="binding site" evidence="7">
    <location>
        <position position="585"/>
    </location>
    <ligand>
        <name>Ca(2+)</name>
        <dbReference type="ChEBI" id="CHEBI:29108"/>
    </ligand>
</feature>
<proteinExistence type="inferred from homology"/>
<dbReference type="PANTHER" id="PTHR11742:SF89">
    <property type="entry name" value="ALPHA-1,2-MANNOSIDASE"/>
    <property type="match status" value="1"/>
</dbReference>
<dbReference type="AlphaFoldDB" id="A0A553IFN8"/>
<evidence type="ECO:0000256" key="5">
    <source>
        <dbReference type="ARBA" id="ARBA00023157"/>
    </source>
</evidence>
<feature type="active site" description="Proton donor" evidence="6">
    <location>
        <position position="433"/>
    </location>
</feature>
<dbReference type="PANTHER" id="PTHR11742">
    <property type="entry name" value="MANNOSYL-OLIGOSACCHARIDE ALPHA-1,2-MANNOSIDASE-RELATED"/>
    <property type="match status" value="1"/>
</dbReference>
<evidence type="ECO:0000256" key="9">
    <source>
        <dbReference type="RuleBase" id="RU361193"/>
    </source>
</evidence>
<evidence type="ECO:0000256" key="4">
    <source>
        <dbReference type="ARBA" id="ARBA00022801"/>
    </source>
</evidence>
<dbReference type="Gene3D" id="1.50.10.10">
    <property type="match status" value="1"/>
</dbReference>
<dbReference type="InterPro" id="IPR001382">
    <property type="entry name" value="Glyco_hydro_47"/>
</dbReference>
<dbReference type="InterPro" id="IPR012341">
    <property type="entry name" value="6hp_glycosidase-like_sf"/>
</dbReference>
<dbReference type="EC" id="3.2.1.-" evidence="9"/>
<evidence type="ECO:0000256" key="3">
    <source>
        <dbReference type="ARBA" id="ARBA00007658"/>
    </source>
</evidence>
<dbReference type="FunFam" id="1.50.10.10:FF:000037">
    <property type="entry name" value="alpha-1,2-Mannosidase"/>
    <property type="match status" value="1"/>
</dbReference>
<dbReference type="UniPathway" id="UPA00378"/>
<evidence type="ECO:0000256" key="7">
    <source>
        <dbReference type="PIRSR" id="PIRSR601382-2"/>
    </source>
</evidence>
<dbReference type="EMBL" id="VFLP01000001">
    <property type="protein sequence ID" value="TRX99015.1"/>
    <property type="molecule type" value="Genomic_DNA"/>
</dbReference>
<comment type="pathway">
    <text evidence="2">Protein modification; protein glycosylation.</text>
</comment>
<evidence type="ECO:0000256" key="1">
    <source>
        <dbReference type="ARBA" id="ARBA00001913"/>
    </source>
</evidence>
<dbReference type="OrthoDB" id="8118055at2759"/>
<keyword evidence="7" id="KW-0106">Calcium</keyword>
<comment type="similarity">
    <text evidence="3 9">Belongs to the glycosyl hydrolase 47 family.</text>
</comment>
<dbReference type="GO" id="GO:0036503">
    <property type="term" value="P:ERAD pathway"/>
    <property type="evidence" value="ECO:0007669"/>
    <property type="project" value="UniProtKB-ARBA"/>
</dbReference>
<feature type="disulfide bond" evidence="8">
    <location>
        <begin position="390"/>
        <end position="419"/>
    </location>
</feature>
<protein>
    <recommendedName>
        <fullName evidence="9">alpha-1,2-Mannosidase</fullName>
        <ecNumber evidence="9">3.2.1.-</ecNumber>
    </recommendedName>
</protein>
<feature type="active site" description="Proton donor" evidence="6">
    <location>
        <position position="180"/>
    </location>
</feature>
<dbReference type="InterPro" id="IPR036026">
    <property type="entry name" value="Seven-hairpin_glycosidases"/>
</dbReference>
<evidence type="ECO:0000313" key="11">
    <source>
        <dbReference type="Proteomes" id="UP000319160"/>
    </source>
</evidence>
<dbReference type="PRINTS" id="PR00747">
    <property type="entry name" value="GLYHDRLASE47"/>
</dbReference>
<evidence type="ECO:0000313" key="10">
    <source>
        <dbReference type="EMBL" id="TRX99015.1"/>
    </source>
</evidence>
<dbReference type="InterPro" id="IPR050749">
    <property type="entry name" value="Glycosyl_Hydrolase_47"/>
</dbReference>
<feature type="active site" evidence="6">
    <location>
        <position position="315"/>
    </location>
</feature>
<dbReference type="GO" id="GO:0016020">
    <property type="term" value="C:membrane"/>
    <property type="evidence" value="ECO:0007669"/>
    <property type="project" value="InterPro"/>
</dbReference>
<reference evidence="11" key="1">
    <citation type="submission" date="2019-06" db="EMBL/GenBank/DDBJ databases">
        <title>Draft genome sequence of the griseofulvin-producing fungus Xylaria cubensis strain G536.</title>
        <authorList>
            <person name="Mead M.E."/>
            <person name="Raja H.A."/>
            <person name="Steenwyk J.L."/>
            <person name="Knowles S.L."/>
            <person name="Oberlies N.H."/>
            <person name="Rokas A."/>
        </authorList>
    </citation>
    <scope>NUCLEOTIDE SEQUENCE [LARGE SCALE GENOMIC DNA]</scope>
    <source>
        <strain evidence="11">G536</strain>
    </source>
</reference>
<dbReference type="SUPFAM" id="SSF48225">
    <property type="entry name" value="Seven-hairpin glycosidases"/>
    <property type="match status" value="1"/>
</dbReference>